<reference evidence="3" key="1">
    <citation type="journal article" date="2011" name="J. Bacteriol.">
        <title>Genome sequences of eight morphologically diverse alphaproteobacteria.</title>
        <authorList>
            <consortium name="US DOE Joint Genome Institute"/>
            <person name="Brown P.J."/>
            <person name="Kysela D.T."/>
            <person name="Buechlein A."/>
            <person name="Hemmerich C."/>
            <person name="Brun Y.V."/>
        </authorList>
    </citation>
    <scope>NUCLEOTIDE SEQUENCE [LARGE SCALE GENOMIC DNA]</scope>
    <source>
        <strain evidence="3">ATCC 51888 / DSM 1869 / NCIB 11706 / TK 0415</strain>
    </source>
</reference>
<dbReference type="InterPro" id="IPR023214">
    <property type="entry name" value="HAD_sf"/>
</dbReference>
<dbReference type="STRING" id="582899.Hden_2941"/>
<dbReference type="AlphaFoldDB" id="D8JV82"/>
<feature type="signal peptide" evidence="1">
    <location>
        <begin position="1"/>
        <end position="29"/>
    </location>
</feature>
<accession>D8JV82</accession>
<dbReference type="KEGG" id="hdn:Hden_2941"/>
<dbReference type="Gene3D" id="3.40.50.1000">
    <property type="entry name" value="HAD superfamily/HAD-like"/>
    <property type="match status" value="1"/>
</dbReference>
<dbReference type="eggNOG" id="COG0560">
    <property type="taxonomic scope" value="Bacteria"/>
</dbReference>
<evidence type="ECO:0000313" key="2">
    <source>
        <dbReference type="EMBL" id="ADJ24736.1"/>
    </source>
</evidence>
<sequence length="337" mass="37173" precursor="true">MAVIALRKYGTWMLGILASLFMCMAVAAASEPLPSWNDGATKQAIIDFVVRVTKDGSADFVPEAQRVAAFDNDGTLWAEQPMYVQALFVADRVKTLASQHPEWTSKEPFASLLKGDATGVAASGESGIAELMAITHAGMSTDEFAVIVSDWIATARHPKTGRLYTEMIYQPMIELLAYLRENGFKTFIVSGGGIEFMRPWAERVYGIPPEQVIGSTGGLKFEMRDGTPIIMKTPDLVLNDDKDGKPVGIQRHIGRRPTAAFGNSDGDLQMLEWTCSPPGARLCLLVHHTDAEREWAYDRTSRVGRLDKALDEATAKGWTIVDMKQDWKTVFPKEDAR</sequence>
<name>D8JV82_HYPDA</name>
<dbReference type="EMBL" id="CP002083">
    <property type="protein sequence ID" value="ADJ24736.1"/>
    <property type="molecule type" value="Genomic_DNA"/>
</dbReference>
<dbReference type="HOGENOM" id="CLU_052514_0_0_5"/>
<feature type="chain" id="PRO_5003116522" evidence="1">
    <location>
        <begin position="30"/>
        <end position="337"/>
    </location>
</feature>
<evidence type="ECO:0000313" key="3">
    <source>
        <dbReference type="Proteomes" id="UP000002033"/>
    </source>
</evidence>
<dbReference type="SUPFAM" id="SSF56784">
    <property type="entry name" value="HAD-like"/>
    <property type="match status" value="1"/>
</dbReference>
<keyword evidence="3" id="KW-1185">Reference proteome</keyword>
<proteinExistence type="predicted"/>
<dbReference type="CDD" id="cd01427">
    <property type="entry name" value="HAD_like"/>
    <property type="match status" value="1"/>
</dbReference>
<protein>
    <submittedName>
        <fullName evidence="2">Nonspecific acid phosphatase</fullName>
    </submittedName>
</protein>
<keyword evidence="1" id="KW-0732">Signal</keyword>
<dbReference type="Proteomes" id="UP000002033">
    <property type="component" value="Chromosome"/>
</dbReference>
<organism evidence="2 3">
    <name type="scientific">Hyphomicrobium denitrificans (strain ATCC 51888 / DSM 1869 / NCIMB 11706 / TK 0415)</name>
    <dbReference type="NCBI Taxonomy" id="582899"/>
    <lineage>
        <taxon>Bacteria</taxon>
        <taxon>Pseudomonadati</taxon>
        <taxon>Pseudomonadota</taxon>
        <taxon>Alphaproteobacteria</taxon>
        <taxon>Hyphomicrobiales</taxon>
        <taxon>Hyphomicrobiaceae</taxon>
        <taxon>Hyphomicrobium</taxon>
    </lineage>
</organism>
<evidence type="ECO:0000256" key="1">
    <source>
        <dbReference type="SAM" id="SignalP"/>
    </source>
</evidence>
<dbReference type="InterPro" id="IPR036412">
    <property type="entry name" value="HAD-like_sf"/>
</dbReference>
<dbReference type="Pfam" id="PF12710">
    <property type="entry name" value="HAD"/>
    <property type="match status" value="1"/>
</dbReference>
<dbReference type="OrthoDB" id="9799365at2"/>
<gene>
    <name evidence="2" type="ordered locus">Hden_2941</name>
</gene>
<dbReference type="RefSeq" id="WP_013216895.1">
    <property type="nucleotide sequence ID" value="NC_014313.1"/>
</dbReference>